<dbReference type="SUPFAM" id="SSF52096">
    <property type="entry name" value="ClpP/crotonase"/>
    <property type="match status" value="1"/>
</dbReference>
<evidence type="ECO:0000256" key="3">
    <source>
        <dbReference type="RuleBase" id="RU003707"/>
    </source>
</evidence>
<dbReference type="PANTHER" id="PTHR11941:SF171">
    <property type="entry name" value="SD19268P"/>
    <property type="match status" value="1"/>
</dbReference>
<organism evidence="4 5">
    <name type="scientific">Bifiguratus adelaidae</name>
    <dbReference type="NCBI Taxonomy" id="1938954"/>
    <lineage>
        <taxon>Eukaryota</taxon>
        <taxon>Fungi</taxon>
        <taxon>Fungi incertae sedis</taxon>
        <taxon>Mucoromycota</taxon>
        <taxon>Mucoromycotina</taxon>
        <taxon>Endogonomycetes</taxon>
        <taxon>Endogonales</taxon>
        <taxon>Endogonales incertae sedis</taxon>
        <taxon>Bifiguratus</taxon>
    </lineage>
</organism>
<dbReference type="FunFam" id="1.10.12.10:FF:000001">
    <property type="entry name" value="Probable enoyl-CoA hydratase, mitochondrial"/>
    <property type="match status" value="1"/>
</dbReference>
<dbReference type="FunFam" id="3.90.226.10:FF:000009">
    <property type="entry name" value="Carnitinyl-CoA dehydratase"/>
    <property type="match status" value="1"/>
</dbReference>
<gene>
    <name evidence="4" type="ORF">BZG36_02371</name>
</gene>
<dbReference type="GO" id="GO:0016836">
    <property type="term" value="F:hydro-lyase activity"/>
    <property type="evidence" value="ECO:0007669"/>
    <property type="project" value="UniProtKB-ARBA"/>
</dbReference>
<dbReference type="Gene3D" id="3.90.226.10">
    <property type="entry name" value="2-enoyl-CoA Hydratase, Chain A, domain 1"/>
    <property type="match status" value="1"/>
</dbReference>
<dbReference type="PROSITE" id="PS00166">
    <property type="entry name" value="ENOYL_COA_HYDRATASE"/>
    <property type="match status" value="1"/>
</dbReference>
<dbReference type="Pfam" id="PF00378">
    <property type="entry name" value="ECH_1"/>
    <property type="match status" value="1"/>
</dbReference>
<keyword evidence="2" id="KW-0456">Lyase</keyword>
<dbReference type="GO" id="GO:0006635">
    <property type="term" value="P:fatty acid beta-oxidation"/>
    <property type="evidence" value="ECO:0007669"/>
    <property type="project" value="TreeGrafter"/>
</dbReference>
<dbReference type="Gene3D" id="1.10.12.10">
    <property type="entry name" value="Lyase 2-enoyl-coa Hydratase, Chain A, domain 2"/>
    <property type="match status" value="1"/>
</dbReference>
<dbReference type="AlphaFoldDB" id="A0A261Y149"/>
<dbReference type="InterPro" id="IPR018376">
    <property type="entry name" value="Enoyl-CoA_hyd/isom_CS"/>
</dbReference>
<evidence type="ECO:0000256" key="1">
    <source>
        <dbReference type="ARBA" id="ARBA00005254"/>
    </source>
</evidence>
<accession>A0A261Y149</accession>
<evidence type="ECO:0000313" key="4">
    <source>
        <dbReference type="EMBL" id="OZJ04332.1"/>
    </source>
</evidence>
<proteinExistence type="inferred from homology"/>
<dbReference type="OrthoDB" id="410701at2759"/>
<evidence type="ECO:0008006" key="6">
    <source>
        <dbReference type="Google" id="ProtNLM"/>
    </source>
</evidence>
<dbReference type="InterPro" id="IPR014748">
    <property type="entry name" value="Enoyl-CoA_hydra_C"/>
</dbReference>
<evidence type="ECO:0000313" key="5">
    <source>
        <dbReference type="Proteomes" id="UP000242875"/>
    </source>
</evidence>
<dbReference type="InterPro" id="IPR001753">
    <property type="entry name" value="Enoyl-CoA_hydra/iso"/>
</dbReference>
<reference evidence="4 5" key="1">
    <citation type="journal article" date="2017" name="Mycologia">
        <title>Bifiguratus adelaidae, gen. et sp. nov., a new member of Mucoromycotina in endophytic and soil-dwelling habitats.</title>
        <authorList>
            <person name="Torres-Cruz T.J."/>
            <person name="Billingsley Tobias T.L."/>
            <person name="Almatruk M."/>
            <person name="Hesse C."/>
            <person name="Kuske C.R."/>
            <person name="Desiro A."/>
            <person name="Benucci G.M."/>
            <person name="Bonito G."/>
            <person name="Stajich J.E."/>
            <person name="Dunlap C."/>
            <person name="Arnold A.E."/>
            <person name="Porras-Alfaro A."/>
        </authorList>
    </citation>
    <scope>NUCLEOTIDE SEQUENCE [LARGE SCALE GENOMIC DNA]</scope>
    <source>
        <strain evidence="4 5">AZ0501</strain>
    </source>
</reference>
<name>A0A261Y149_9FUNG</name>
<sequence>MLRVSTPMLRILTQSSVRSISTRSEKLCYLDHLTGDDAGISVLNLNRPSAKNAISKSFLSQFRDALAEVRFSGESRVLLLRSLVDGVFCAGADLKERAGMSPSEVSQFLYGLRNAFRELETMPIPTIASIDGAALGGGLEMALSCDLRIAGSGAKIGLPETKLAIIPGAGGTQRLSRLIGTAKAKELIFTGEALTAEKAAHLGIVNHAVSGSSFDKALDIAQRILPQGPIAIRMAKLAIDKGAQTDIDTGLEIEQAYYAQVIPTEDRTEGLKAFKEKRKPVYKGK</sequence>
<comment type="caution">
    <text evidence="4">The sequence shown here is derived from an EMBL/GenBank/DDBJ whole genome shotgun (WGS) entry which is preliminary data.</text>
</comment>
<dbReference type="EMBL" id="MVBO01000044">
    <property type="protein sequence ID" value="OZJ04332.1"/>
    <property type="molecule type" value="Genomic_DNA"/>
</dbReference>
<dbReference type="PANTHER" id="PTHR11941">
    <property type="entry name" value="ENOYL-COA HYDRATASE-RELATED"/>
    <property type="match status" value="1"/>
</dbReference>
<dbReference type="CDD" id="cd06558">
    <property type="entry name" value="crotonase-like"/>
    <property type="match status" value="1"/>
</dbReference>
<dbReference type="InterPro" id="IPR029045">
    <property type="entry name" value="ClpP/crotonase-like_dom_sf"/>
</dbReference>
<comment type="similarity">
    <text evidence="1 3">Belongs to the enoyl-CoA hydratase/isomerase family.</text>
</comment>
<protein>
    <recommendedName>
        <fullName evidence="6">Methylglutaconyl-CoA hydratase, mitochondrial</fullName>
    </recommendedName>
</protein>
<keyword evidence="5" id="KW-1185">Reference proteome</keyword>
<evidence type="ECO:0000256" key="2">
    <source>
        <dbReference type="ARBA" id="ARBA00023239"/>
    </source>
</evidence>
<dbReference type="GO" id="GO:0005739">
    <property type="term" value="C:mitochondrion"/>
    <property type="evidence" value="ECO:0007669"/>
    <property type="project" value="TreeGrafter"/>
</dbReference>
<dbReference type="Proteomes" id="UP000242875">
    <property type="component" value="Unassembled WGS sequence"/>
</dbReference>